<evidence type="ECO:0000256" key="4">
    <source>
        <dbReference type="SAM" id="MobiDB-lite"/>
    </source>
</evidence>
<comment type="similarity">
    <text evidence="1">Belongs to the bacterial ribosomal protein bS1 family.</text>
</comment>
<dbReference type="PRINTS" id="PR00681">
    <property type="entry name" value="RIBOSOMALS1"/>
</dbReference>
<name>A0A937X7P3_UNCEI</name>
<dbReference type="PANTHER" id="PTHR10724">
    <property type="entry name" value="30S RIBOSOMAL PROTEIN S1"/>
    <property type="match status" value="1"/>
</dbReference>
<feature type="domain" description="S1 motif" evidence="5">
    <location>
        <begin position="296"/>
        <end position="380"/>
    </location>
</feature>
<sequence length="516" mass="56722">MDSQPLPPAETGSAPQPPPEPSAPLPADAPAPRFAIGQRVWGPILRLSETQAIIGLSEHGVEEGVLELIHLRDEFGNLSVSEGDEVQAYVVDNGPTPALAPTLLPPAHEVMHRLDEAREAGRPVRGRVVAINRGGLEVDVEGRRAFCPYSQIEIGRCENPEIHLNHILDFMVTELDAGKRRIVLSRRAVLERERQEKMGDLRGRIREGAEFDGVVMRLQPFGAFVDIGGLEGLVHISEIAHERIADPQDALRVGEKVRVRVLGVAQDKTGRDRVRLSIKATLEDPWVKVPEQFHEGDVIHGQVVRVTEFGAFVKLYPGVEGLLHVSQYRPRRPAAPAADAEAGTDPSPALEEREPQVGQEIFVRIGRIDVPRKRISLVLRDEERAERRRGEHDAVVGEVVEGVVRTIKPYGVFVDLPSLGPWVSGLLPGAETGLAREVVMARHFKIGERLPVEIIEVDEQGRIRLSQRTIREREEKASAPAAAGEDLAARAAPPGGFNLMAEAFKRAENGGRKAER</sequence>
<feature type="region of interest" description="Disordered" evidence="4">
    <location>
        <begin position="333"/>
        <end position="354"/>
    </location>
</feature>
<dbReference type="InterPro" id="IPR035104">
    <property type="entry name" value="Ribosomal_protein_S1-like"/>
</dbReference>
<dbReference type="InterPro" id="IPR003029">
    <property type="entry name" value="S1_domain"/>
</dbReference>
<reference evidence="6" key="1">
    <citation type="submission" date="2019-03" db="EMBL/GenBank/DDBJ databases">
        <title>Lake Tanganyika Metagenome-Assembled Genomes (MAGs).</title>
        <authorList>
            <person name="Tran P."/>
        </authorList>
    </citation>
    <scope>NUCLEOTIDE SEQUENCE</scope>
    <source>
        <strain evidence="6">M_DeepCast_400m_m2_100</strain>
    </source>
</reference>
<dbReference type="Pfam" id="PF00575">
    <property type="entry name" value="S1"/>
    <property type="match status" value="4"/>
</dbReference>
<dbReference type="AlphaFoldDB" id="A0A937X7P3"/>
<dbReference type="EMBL" id="VGIY01000072">
    <property type="protein sequence ID" value="MBM3317075.1"/>
    <property type="molecule type" value="Genomic_DNA"/>
</dbReference>
<dbReference type="Gene3D" id="2.40.50.140">
    <property type="entry name" value="Nucleic acid-binding proteins"/>
    <property type="match status" value="4"/>
</dbReference>
<protein>
    <submittedName>
        <fullName evidence="6">S1 RNA-binding domain-containing protein</fullName>
    </submittedName>
</protein>
<feature type="domain" description="S1 motif" evidence="5">
    <location>
        <begin position="397"/>
        <end position="468"/>
    </location>
</feature>
<dbReference type="InterPro" id="IPR012340">
    <property type="entry name" value="NA-bd_OB-fold"/>
</dbReference>
<evidence type="ECO:0000256" key="3">
    <source>
        <dbReference type="ARBA" id="ARBA00023274"/>
    </source>
</evidence>
<feature type="domain" description="S1 motif" evidence="5">
    <location>
        <begin position="208"/>
        <end position="279"/>
    </location>
</feature>
<gene>
    <name evidence="6" type="ORF">FJY75_04400</name>
</gene>
<dbReference type="GO" id="GO:0003735">
    <property type="term" value="F:structural constituent of ribosome"/>
    <property type="evidence" value="ECO:0007669"/>
    <property type="project" value="TreeGrafter"/>
</dbReference>
<dbReference type="PANTHER" id="PTHR10724:SF7">
    <property type="entry name" value="SMALL RIBOSOMAL SUBUNIT PROTEIN BS1C"/>
    <property type="match status" value="1"/>
</dbReference>
<evidence type="ECO:0000259" key="5">
    <source>
        <dbReference type="PROSITE" id="PS50126"/>
    </source>
</evidence>
<dbReference type="Proteomes" id="UP000748308">
    <property type="component" value="Unassembled WGS sequence"/>
</dbReference>
<proteinExistence type="inferred from homology"/>
<evidence type="ECO:0000256" key="1">
    <source>
        <dbReference type="ARBA" id="ARBA00006767"/>
    </source>
</evidence>
<dbReference type="CDD" id="cd04465">
    <property type="entry name" value="S1_RPS1_repeat_ec2_hs2"/>
    <property type="match status" value="1"/>
</dbReference>
<organism evidence="6 7">
    <name type="scientific">Eiseniibacteriota bacterium</name>
    <dbReference type="NCBI Taxonomy" id="2212470"/>
    <lineage>
        <taxon>Bacteria</taxon>
        <taxon>Candidatus Eiseniibacteriota</taxon>
    </lineage>
</organism>
<evidence type="ECO:0000256" key="2">
    <source>
        <dbReference type="ARBA" id="ARBA00022980"/>
    </source>
</evidence>
<dbReference type="SUPFAM" id="SSF50249">
    <property type="entry name" value="Nucleic acid-binding proteins"/>
    <property type="match status" value="4"/>
</dbReference>
<dbReference type="GO" id="GO:0006412">
    <property type="term" value="P:translation"/>
    <property type="evidence" value="ECO:0007669"/>
    <property type="project" value="TreeGrafter"/>
</dbReference>
<accession>A0A937X7P3</accession>
<evidence type="ECO:0000313" key="6">
    <source>
        <dbReference type="EMBL" id="MBM3317075.1"/>
    </source>
</evidence>
<comment type="caution">
    <text evidence="6">The sequence shown here is derived from an EMBL/GenBank/DDBJ whole genome shotgun (WGS) entry which is preliminary data.</text>
</comment>
<dbReference type="PROSITE" id="PS50126">
    <property type="entry name" value="S1"/>
    <property type="match status" value="4"/>
</dbReference>
<keyword evidence="2" id="KW-0689">Ribosomal protein</keyword>
<feature type="region of interest" description="Disordered" evidence="4">
    <location>
        <begin position="1"/>
        <end position="30"/>
    </location>
</feature>
<evidence type="ECO:0000313" key="7">
    <source>
        <dbReference type="Proteomes" id="UP000748308"/>
    </source>
</evidence>
<feature type="domain" description="S1 motif" evidence="5">
    <location>
        <begin position="121"/>
        <end position="187"/>
    </location>
</feature>
<dbReference type="SMART" id="SM00316">
    <property type="entry name" value="S1"/>
    <property type="match status" value="5"/>
</dbReference>
<dbReference type="GO" id="GO:0003729">
    <property type="term" value="F:mRNA binding"/>
    <property type="evidence" value="ECO:0007669"/>
    <property type="project" value="TreeGrafter"/>
</dbReference>
<dbReference type="InterPro" id="IPR050437">
    <property type="entry name" value="Ribos_protein_bS1-like"/>
</dbReference>
<keyword evidence="3" id="KW-0687">Ribonucleoprotein</keyword>
<feature type="compositionally biased region" description="Pro residues" evidence="4">
    <location>
        <begin position="15"/>
        <end position="29"/>
    </location>
</feature>